<dbReference type="RefSeq" id="WP_182337111.1">
    <property type="nucleotide sequence ID" value="NZ_JACGDA010000051.1"/>
</dbReference>
<organism evidence="2 3">
    <name type="scientific">Pseudomonas juntendi</name>
    <dbReference type="NCBI Taxonomy" id="2666183"/>
    <lineage>
        <taxon>Bacteria</taxon>
        <taxon>Pseudomonadati</taxon>
        <taxon>Pseudomonadota</taxon>
        <taxon>Gammaproteobacteria</taxon>
        <taxon>Pseudomonadales</taxon>
        <taxon>Pseudomonadaceae</taxon>
        <taxon>Pseudomonas</taxon>
    </lineage>
</organism>
<dbReference type="Gene3D" id="2.60.40.3940">
    <property type="match status" value="1"/>
</dbReference>
<dbReference type="AlphaFoldDB" id="A0A7W2LZA9"/>
<evidence type="ECO:0000259" key="1">
    <source>
        <dbReference type="Pfam" id="PF21882"/>
    </source>
</evidence>
<dbReference type="Pfam" id="PF21882">
    <property type="entry name" value="Gp53-like_C"/>
    <property type="match status" value="1"/>
</dbReference>
<protein>
    <submittedName>
        <fullName evidence="2">Phage tail protein</fullName>
    </submittedName>
</protein>
<dbReference type="InterPro" id="IPR054075">
    <property type="entry name" value="Gp53-like_C"/>
</dbReference>
<name>A0A7W2LZA9_9PSED</name>
<evidence type="ECO:0000313" key="2">
    <source>
        <dbReference type="EMBL" id="MBA6149812.1"/>
    </source>
</evidence>
<evidence type="ECO:0000313" key="3">
    <source>
        <dbReference type="Proteomes" id="UP000577346"/>
    </source>
</evidence>
<dbReference type="Proteomes" id="UP000577346">
    <property type="component" value="Unassembled WGS sequence"/>
</dbReference>
<sequence>MMQEELASVVLAYLPGFDSADNTQLLQALRAMVANFATKATTLAGYGILDAYTKPEVDEIAARKANNAISLGGYGILDAYTKDEINQFLAMKAAVASSLEGYGILDAYTKSQVEAFLATKQDKNTASFGTAASWIRDGSTGAIEQFGVFGMNSGPNEQTITFPVAFPTACRSVVLTNMEDAAAEGNVVRIRRWDKSSVTIINAGGNTFTDYTWIAKGN</sequence>
<reference evidence="2 3" key="1">
    <citation type="submission" date="2020-07" db="EMBL/GenBank/DDBJ databases">
        <title>Diversity of carbapenemase encoding genes among Pseudomonas putida group clinical isolates in a tertiary Brazilian hospital.</title>
        <authorList>
            <person name="Alberto-Lei F."/>
            <person name="Nodari C.S."/>
            <person name="Streling A.P."/>
            <person name="Paulino J.T."/>
            <person name="Bessa-Neto F.O."/>
            <person name="Cayo R."/>
            <person name="Gales A.C."/>
        </authorList>
    </citation>
    <scope>NUCLEOTIDE SEQUENCE [LARGE SCALE GENOMIC DNA]</scope>
    <source>
        <strain evidence="2 3">11213</strain>
    </source>
</reference>
<dbReference type="EMBL" id="JACGDA010000051">
    <property type="protein sequence ID" value="MBA6149812.1"/>
    <property type="molecule type" value="Genomic_DNA"/>
</dbReference>
<comment type="caution">
    <text evidence="2">The sequence shown here is derived from an EMBL/GenBank/DDBJ whole genome shotgun (WGS) entry which is preliminary data.</text>
</comment>
<proteinExistence type="predicted"/>
<gene>
    <name evidence="2" type="ORF">H4C15_20250</name>
</gene>
<accession>A0A7W2LZA9</accession>
<feature type="domain" description="Putative tail fiber protein gp53-like C-terminal" evidence="1">
    <location>
        <begin position="139"/>
        <end position="218"/>
    </location>
</feature>